<dbReference type="InterPro" id="IPR009081">
    <property type="entry name" value="PP-bd_ACP"/>
</dbReference>
<dbReference type="PROSITE" id="PS50075">
    <property type="entry name" value="CARRIER"/>
    <property type="match status" value="2"/>
</dbReference>
<dbReference type="PROSITE" id="PS00012">
    <property type="entry name" value="PHOSPHOPANTETHEINE"/>
    <property type="match status" value="2"/>
</dbReference>
<dbReference type="Gene3D" id="3.30.559.30">
    <property type="entry name" value="Nonribosomal peptide synthetase, condensation domain"/>
    <property type="match status" value="2"/>
</dbReference>
<dbReference type="GO" id="GO:0005829">
    <property type="term" value="C:cytosol"/>
    <property type="evidence" value="ECO:0007669"/>
    <property type="project" value="TreeGrafter"/>
</dbReference>
<dbReference type="SUPFAM" id="SSF56801">
    <property type="entry name" value="Acetyl-CoA synthetase-like"/>
    <property type="match status" value="1"/>
</dbReference>
<dbReference type="FunFam" id="1.10.1200.10:FF:000016">
    <property type="entry name" value="Non-ribosomal peptide synthase"/>
    <property type="match status" value="1"/>
</dbReference>
<keyword evidence="3" id="KW-0597">Phosphoprotein</keyword>
<dbReference type="SUPFAM" id="SSF47336">
    <property type="entry name" value="ACP-like"/>
    <property type="match status" value="2"/>
</dbReference>
<dbReference type="CDD" id="cd19531">
    <property type="entry name" value="LCL_NRPS-like"/>
    <property type="match status" value="1"/>
</dbReference>
<protein>
    <submittedName>
        <fullName evidence="5">Non-ribosomal peptide synthetase</fullName>
    </submittedName>
</protein>
<dbReference type="Gene3D" id="1.10.1200.10">
    <property type="entry name" value="ACP-like"/>
    <property type="match status" value="1"/>
</dbReference>
<dbReference type="InterPro" id="IPR036736">
    <property type="entry name" value="ACP-like_sf"/>
</dbReference>
<dbReference type="Gene3D" id="3.40.50.980">
    <property type="match status" value="2"/>
</dbReference>
<keyword evidence="2" id="KW-0596">Phosphopantetheine</keyword>
<dbReference type="InterPro" id="IPR000873">
    <property type="entry name" value="AMP-dep_synth/lig_dom"/>
</dbReference>
<dbReference type="FunFam" id="3.40.50.980:FF:000001">
    <property type="entry name" value="Non-ribosomal peptide synthetase"/>
    <property type="match status" value="1"/>
</dbReference>
<dbReference type="Pfam" id="PF13193">
    <property type="entry name" value="AMP-binding_C"/>
    <property type="match status" value="1"/>
</dbReference>
<dbReference type="PROSITE" id="PS00455">
    <property type="entry name" value="AMP_BINDING"/>
    <property type="match status" value="1"/>
</dbReference>
<proteinExistence type="predicted"/>
<dbReference type="InterPro" id="IPR023213">
    <property type="entry name" value="CAT-like_dom_sf"/>
</dbReference>
<dbReference type="InterPro" id="IPR029058">
    <property type="entry name" value="AB_hydrolase_fold"/>
</dbReference>
<dbReference type="Gene3D" id="2.30.38.10">
    <property type="entry name" value="Luciferase, Domain 3"/>
    <property type="match status" value="1"/>
</dbReference>
<dbReference type="Pfam" id="PF00550">
    <property type="entry name" value="PP-binding"/>
    <property type="match status" value="2"/>
</dbReference>
<dbReference type="PANTHER" id="PTHR45527">
    <property type="entry name" value="NONRIBOSOMAL PEPTIDE SYNTHETASE"/>
    <property type="match status" value="1"/>
</dbReference>
<dbReference type="Gene3D" id="3.30.559.10">
    <property type="entry name" value="Chloramphenicol acetyltransferase-like domain"/>
    <property type="match status" value="2"/>
</dbReference>
<dbReference type="EMBL" id="AB700567">
    <property type="protein sequence ID" value="BAO99084.1"/>
    <property type="molecule type" value="Genomic_DNA"/>
</dbReference>
<dbReference type="InterPro" id="IPR020806">
    <property type="entry name" value="PKS_PP-bd"/>
</dbReference>
<dbReference type="UniPathway" id="UPA00011"/>
<evidence type="ECO:0000256" key="3">
    <source>
        <dbReference type="ARBA" id="ARBA00022553"/>
    </source>
</evidence>
<dbReference type="GO" id="GO:0043041">
    <property type="term" value="P:amino acid activation for nonribosomal peptide biosynthetic process"/>
    <property type="evidence" value="ECO:0007669"/>
    <property type="project" value="TreeGrafter"/>
</dbReference>
<dbReference type="Pfam" id="PF00668">
    <property type="entry name" value="Condensation"/>
    <property type="match status" value="2"/>
</dbReference>
<dbReference type="InterPro" id="IPR006162">
    <property type="entry name" value="Ppantetheine_attach_site"/>
</dbReference>
<organism evidence="5">
    <name type="scientific">Nocardia asteroides</name>
    <dbReference type="NCBI Taxonomy" id="1824"/>
    <lineage>
        <taxon>Bacteria</taxon>
        <taxon>Bacillati</taxon>
        <taxon>Actinomycetota</taxon>
        <taxon>Actinomycetes</taxon>
        <taxon>Mycobacteriales</taxon>
        <taxon>Nocardiaceae</taxon>
        <taxon>Nocardia</taxon>
    </lineage>
</organism>
<dbReference type="InterPro" id="IPR010071">
    <property type="entry name" value="AA_adenyl_dom"/>
</dbReference>
<feature type="domain" description="Carrier" evidence="4">
    <location>
        <begin position="1573"/>
        <end position="1647"/>
    </location>
</feature>
<dbReference type="CDD" id="cd05930">
    <property type="entry name" value="A_NRPS"/>
    <property type="match status" value="1"/>
</dbReference>
<name>A0A060Q325_NOCAS</name>
<dbReference type="InterPro" id="IPR045851">
    <property type="entry name" value="AMP-bd_C_sf"/>
</dbReference>
<dbReference type="FunFam" id="3.40.50.12780:FF:000012">
    <property type="entry name" value="Non-ribosomal peptide synthetase"/>
    <property type="match status" value="1"/>
</dbReference>
<dbReference type="SMART" id="SM00823">
    <property type="entry name" value="PKS_PP"/>
    <property type="match status" value="2"/>
</dbReference>
<evidence type="ECO:0000259" key="4">
    <source>
        <dbReference type="PROSITE" id="PS50075"/>
    </source>
</evidence>
<dbReference type="Pfam" id="PF00501">
    <property type="entry name" value="AMP-binding"/>
    <property type="match status" value="1"/>
</dbReference>
<evidence type="ECO:0000313" key="5">
    <source>
        <dbReference type="EMBL" id="BAO99084.1"/>
    </source>
</evidence>
<dbReference type="Gene3D" id="3.40.50.1820">
    <property type="entry name" value="alpha/beta hydrolase"/>
    <property type="match status" value="1"/>
</dbReference>
<dbReference type="PANTHER" id="PTHR45527:SF1">
    <property type="entry name" value="FATTY ACID SYNTHASE"/>
    <property type="match status" value="1"/>
</dbReference>
<dbReference type="GO" id="GO:0031177">
    <property type="term" value="F:phosphopantetheine binding"/>
    <property type="evidence" value="ECO:0007669"/>
    <property type="project" value="InterPro"/>
</dbReference>
<accession>A0A060Q325</accession>
<comment type="cofactor">
    <cofactor evidence="1">
        <name>pantetheine 4'-phosphate</name>
        <dbReference type="ChEBI" id="CHEBI:47942"/>
    </cofactor>
</comment>
<dbReference type="NCBIfam" id="TIGR01733">
    <property type="entry name" value="AA-adenyl-dom"/>
    <property type="match status" value="1"/>
</dbReference>
<dbReference type="CDD" id="cd19540">
    <property type="entry name" value="LCL_NRPS-like"/>
    <property type="match status" value="1"/>
</dbReference>
<dbReference type="GO" id="GO:0008610">
    <property type="term" value="P:lipid biosynthetic process"/>
    <property type="evidence" value="ECO:0007669"/>
    <property type="project" value="UniProtKB-ARBA"/>
</dbReference>
<dbReference type="GO" id="GO:0072330">
    <property type="term" value="P:monocarboxylic acid biosynthetic process"/>
    <property type="evidence" value="ECO:0007669"/>
    <property type="project" value="UniProtKB-ARBA"/>
</dbReference>
<dbReference type="GeneID" id="91515155"/>
<dbReference type="InterPro" id="IPR020845">
    <property type="entry name" value="AMP-binding_CS"/>
</dbReference>
<dbReference type="SMART" id="SM01294">
    <property type="entry name" value="PKS_PP_betabranch"/>
    <property type="match status" value="1"/>
</dbReference>
<feature type="domain" description="Carrier" evidence="4">
    <location>
        <begin position="987"/>
        <end position="1062"/>
    </location>
</feature>
<evidence type="ECO:0000256" key="2">
    <source>
        <dbReference type="ARBA" id="ARBA00022450"/>
    </source>
</evidence>
<dbReference type="GO" id="GO:0003824">
    <property type="term" value="F:catalytic activity"/>
    <property type="evidence" value="ECO:0007669"/>
    <property type="project" value="InterPro"/>
</dbReference>
<dbReference type="InterPro" id="IPR001242">
    <property type="entry name" value="Condensation_dom"/>
</dbReference>
<dbReference type="GO" id="GO:0044550">
    <property type="term" value="P:secondary metabolite biosynthetic process"/>
    <property type="evidence" value="ECO:0007669"/>
    <property type="project" value="TreeGrafter"/>
</dbReference>
<dbReference type="InterPro" id="IPR025110">
    <property type="entry name" value="AMP-bd_C"/>
</dbReference>
<dbReference type="SUPFAM" id="SSF52777">
    <property type="entry name" value="CoA-dependent acyltransferases"/>
    <property type="match status" value="4"/>
</dbReference>
<evidence type="ECO:0000256" key="1">
    <source>
        <dbReference type="ARBA" id="ARBA00001957"/>
    </source>
</evidence>
<dbReference type="Gene3D" id="3.30.300.30">
    <property type="match status" value="1"/>
</dbReference>
<sequence>MSDTEATLSVAERRKLLLQQKLRDSGMAAATPEPVAVPRIAAGERRPLTPGQRRMWFLQTRDADDTALTICVAYRLTGPLDGERLRAAFDTVVARHDILRTTYGADAEGEPFQVFTDDARAPWQTHDLTDLAESGRDLRVEVLARREFGRPFDLATELPVRVTLIRTGADEHVILFAVHHICWDDDSWAVFFAELNAAYRAGSGAAGTVQFAALAPTAEPAEADVAYWRDTLRPLPEPLELPGSAAAAPGRQAQRRTHRLPAELVTRTEQFAREQAATPFMVLLAGFDALMHRYTAADDFLVSIPVTDRPAGTEELIGYFGNTLLLRATFGTGDDFAGLVAAVCDTCANGFARRGVGIDRVVREANPDRVAGRDGMDQLVRLGFSVRKSADGFAIDGVTSRQLELGAVSAQVPLALAIVLEDDGTAVVEAEYQTDVLTEALVDQLLAHYGRLLDAALADPRRRLADLDMLGADDRAALLERSHGVLADQPATTLTALFEAAAGASPDAPALASDDIELSYAALHARANRLAHWLIAQGIGTEDIVGLRLGTSVEFIVAVLAVLKAGGAYLPIDPAYPDDRIDYLVADARPRLLLGAVEFAAAESAAAELPEVAPTDADRLRPLLPANLAYVIYTSGSTGKPKGVPVPHAAIAEHIVCFTADWSMTARDRLMQSSSVSFDASLVDIAITLTVGAQLIVPKPNAFRDIRYVADLITRRQVTVLHMVPSMLSTFLLLPEVSEWRSLRQVPVGGEALPGEVADRFANTLDAELRNHYGPTEAVVCSTHMPVAGPQGTGVVPIGIPNRNVYTYVLDEALHLVPDGVVGELYLGGDQLARGYLDRPALSAQRFVADPFTPGARLYRSGDLVRRNTFGELEFVGRADEQVKVRGFRIELGEVESAIAAHPAVAHCVVVVTEDPAIGALLAAYVVPAADAVDLEAVHAFAAAALPEYMVPSAFAVIPEIPLTVNGKLDKRALPAATPAVVRTHRAPATATERKMCALFGTLFNLDEVGAEDSFFELGGHSLLAARLVAQVRAEFGVELDVRVVFDSPTPAALAANLVARFLAEFDIDLDAVDADFDDTASTEVAEPAVAPANPGRPAIGGRDRGERIPLSYSQLAMWFQYRMEGAGTVGNLPLTLRFDGALDIAALRSALDDVVARHESLRTTFPEHDGVPYQVVHPATAVPLPIREIAAADLSAELAALAGYAFTLDGEPLIRAELLVLDADTHVLSLLVHHIVADHASFGVLLDDLTTAYRARSEQGGAPSWTPLPIQFADYALWQRELFDNAAANEFAQAQLDYWRTTLAGVPEEISVAHDRPRPPVLGKRGEVVTFALPASVRSGLEALAMRSGATEFMVCQAAVATLLHTLGGGTDITLGTPVAARADAATTNLIGLFANMVVLRNDLSGAPTLRDTVNRARDVVLDANAHQELPIERLVEALNPRRSRSRNPLFQSMIHFRGADWAPATLPFASSGASTVTVVPADFDVSFLDLNLSLNVTADGGMDVRVVVNADLYDPATAALIADALAATLRAFAETPDLPVAELTVLPHADLERLLAAPEPVAVAAGAGAGVAGSDTERTLITLIEELLEIDEVTGEDNFFALGGDSVISIQWSARADALGLPMTPQLVFECATITELAAAVDAAAAAGPAPAEEPEQVSHAPMSASGLESDALSALTAAWNAQA</sequence>
<dbReference type="RefSeq" id="WP_019045045.1">
    <property type="nucleotide sequence ID" value="NZ_CP089227.1"/>
</dbReference>
<reference evidence="5" key="1">
    <citation type="journal article" date="2014" name="BMC Genomics">
        <title>Genome based analysis of type-I polyketide synthase and nonribosomal peptide synthetase gene clusters in seven strains of five representative Nocardia species.</title>
        <authorList>
            <person name="Komaki H."/>
            <person name="Ichikawa N."/>
            <person name="Hosoyama A."/>
            <person name="Takahashi-Nakaguchi A."/>
            <person name="Matsuzawa T."/>
            <person name="Suzuki K."/>
            <person name="Fujita N."/>
            <person name="Gonoi T."/>
        </authorList>
    </citation>
    <scope>NUCLEOTIDE SEQUENCE</scope>
    <source>
        <strain evidence="5">NBRC 15531</strain>
    </source>
</reference>